<dbReference type="Pfam" id="PF11489">
    <property type="entry name" value="Aim21"/>
    <property type="match status" value="1"/>
</dbReference>
<accession>A0A232M4I4</accession>
<dbReference type="AlphaFoldDB" id="A0A232M4I4"/>
<feature type="compositionally biased region" description="Polar residues" evidence="1">
    <location>
        <begin position="64"/>
        <end position="73"/>
    </location>
</feature>
<feature type="compositionally biased region" description="Polar residues" evidence="1">
    <location>
        <begin position="981"/>
        <end position="990"/>
    </location>
</feature>
<dbReference type="OrthoDB" id="5386574at2759"/>
<feature type="compositionally biased region" description="Polar residues" evidence="1">
    <location>
        <begin position="740"/>
        <end position="754"/>
    </location>
</feature>
<comment type="caution">
    <text evidence="2">The sequence shown here is derived from an EMBL/GenBank/DDBJ whole genome shotgun (WGS) entry which is preliminary data.</text>
</comment>
<feature type="compositionally biased region" description="Low complexity" evidence="1">
    <location>
        <begin position="391"/>
        <end position="401"/>
    </location>
</feature>
<feature type="compositionally biased region" description="Basic and acidic residues" evidence="1">
    <location>
        <begin position="404"/>
        <end position="426"/>
    </location>
</feature>
<evidence type="ECO:0000313" key="2">
    <source>
        <dbReference type="EMBL" id="OXV10997.1"/>
    </source>
</evidence>
<dbReference type="Proteomes" id="UP000243515">
    <property type="component" value="Unassembled WGS sequence"/>
</dbReference>
<feature type="region of interest" description="Disordered" evidence="1">
    <location>
        <begin position="318"/>
        <end position="436"/>
    </location>
</feature>
<name>A0A232M4I4_9EURO</name>
<feature type="region of interest" description="Disordered" evidence="1">
    <location>
        <begin position="1"/>
        <end position="254"/>
    </location>
</feature>
<evidence type="ECO:0008006" key="4">
    <source>
        <dbReference type="Google" id="ProtNLM"/>
    </source>
</evidence>
<feature type="compositionally biased region" description="Low complexity" evidence="1">
    <location>
        <begin position="476"/>
        <end position="490"/>
    </location>
</feature>
<feature type="region of interest" description="Disordered" evidence="1">
    <location>
        <begin position="868"/>
        <end position="990"/>
    </location>
</feature>
<dbReference type="EMBL" id="NPHW01002658">
    <property type="protein sequence ID" value="OXV10997.1"/>
    <property type="molecule type" value="Genomic_DNA"/>
</dbReference>
<feature type="compositionally biased region" description="Pro residues" evidence="1">
    <location>
        <begin position="764"/>
        <end position="773"/>
    </location>
</feature>
<feature type="compositionally biased region" description="Polar residues" evidence="1">
    <location>
        <begin position="175"/>
        <end position="188"/>
    </location>
</feature>
<feature type="compositionally biased region" description="Polar residues" evidence="1">
    <location>
        <begin position="104"/>
        <end position="119"/>
    </location>
</feature>
<dbReference type="InterPro" id="IPR021582">
    <property type="entry name" value="Aim21"/>
</dbReference>
<sequence length="990" mass="106512">MSTQAAPVIPPRPSRSPNPLVIPISVSDGPKIPSRTAHRRIERSISPVRANYAPSPLNEPPPNGSSMVRSVSNDLPPRPPSVTIPSLGEEGIEYDDLPIETPSLEKQQGTPAETRNVSSDLKLHAPKPSLPTASAKARVQAVTHTDSQQAAAAGFGKAPSPSHDDIEHHSRSLHSKTNGSRAESSTASTDRRQSLQFGDELGIPEIGQRVPMYPNAGDVQAPSPAPFPSAVGPATPGAPLRPSRHHYRTRSGREVCLPPGSYGLHGHGVPANDKFEKAWYDKHPDEFVREEHGQYGPGISPRPDWALSRDDLNKIVQSSASNGAGLGTSPAVKATPEEELGYIASEEYTSRLTSPPPGTVVRNDAQPVFESPLRNASFPAPEVESKGSTQSAASSEAGEGSVIHVDEPYRQLHHPDGYAHTPDHWSHSPMEGDTEHDEPILAADEVQPESLFMQPAISPAFERSGSIDYDMERTRSQTPSAPSSRPASRTRGLHGAPPNLARFNSRGEEYEENYTSLEDVEEYEPLFPEDAKGQKPISTVERIKRRPDGLKHRFPSQDIWEDTPDSLQLHTSVTTPDHKGESVGASGIPAVESSQKKRAEQPDSDEAVSQTRESGRPFPETSSRPETIKQRFPSQDIWEDAPDSHQLVTTVEPSEEEAKSPQIPSKPSIPPRPSKIKLGDTVQEQTRPQRPAKPDLSSKDTSSEENVAPPTDTRNVPAIVSERPKPQIPARPSKPISRNLPENVTKETIANSGDSSRDASIPPTTKPKPPVPGRPLAGKIANLKAGFLSDLNSRLQQGPQASKPVEKEELEDPADKGPLSDARKGRARGPVRRKPAPTTETKLPSIPEIRIMDAWNVWQVAQDGNLIVGEKEKSHKARPATSDTSESTDVPIAPLISSIAGEPTDPSTSVETKQAAHVHSNADESIAGSTGSPPSIVPEVTPTSEAQDLDQARTGPLIGQSTQENEPGIASAEVQGPSSPPETISGTNLE</sequence>
<feature type="compositionally biased region" description="Polar residues" evidence="1">
    <location>
        <begin position="565"/>
        <end position="575"/>
    </location>
</feature>
<evidence type="ECO:0000313" key="3">
    <source>
        <dbReference type="Proteomes" id="UP000243515"/>
    </source>
</evidence>
<organism evidence="2 3">
    <name type="scientific">Elaphomyces granulatus</name>
    <dbReference type="NCBI Taxonomy" id="519963"/>
    <lineage>
        <taxon>Eukaryota</taxon>
        <taxon>Fungi</taxon>
        <taxon>Dikarya</taxon>
        <taxon>Ascomycota</taxon>
        <taxon>Pezizomycotina</taxon>
        <taxon>Eurotiomycetes</taxon>
        <taxon>Eurotiomycetidae</taxon>
        <taxon>Eurotiales</taxon>
        <taxon>Elaphomycetaceae</taxon>
        <taxon>Elaphomyces</taxon>
    </lineage>
</organism>
<protein>
    <recommendedName>
        <fullName evidence="4">Altered inheritance of mitochondria protein 21</fullName>
    </recommendedName>
</protein>
<feature type="compositionally biased region" description="Basic residues" evidence="1">
    <location>
        <begin position="825"/>
        <end position="835"/>
    </location>
</feature>
<reference evidence="2 3" key="1">
    <citation type="journal article" date="2015" name="Environ. Microbiol.">
        <title>Metagenome sequence of Elaphomyces granulatus from sporocarp tissue reveals Ascomycota ectomycorrhizal fingerprints of genome expansion and a Proteobacteria-rich microbiome.</title>
        <authorList>
            <person name="Quandt C.A."/>
            <person name="Kohler A."/>
            <person name="Hesse C.N."/>
            <person name="Sharpton T.J."/>
            <person name="Martin F."/>
            <person name="Spatafora J.W."/>
        </authorList>
    </citation>
    <scope>NUCLEOTIDE SEQUENCE [LARGE SCALE GENOMIC DNA]</scope>
    <source>
        <strain evidence="2 3">OSC145934</strain>
    </source>
</reference>
<feature type="compositionally biased region" description="Polar residues" evidence="1">
    <location>
        <begin position="790"/>
        <end position="800"/>
    </location>
</feature>
<gene>
    <name evidence="2" type="ORF">Egran_01244</name>
</gene>
<feature type="compositionally biased region" description="Basic and acidic residues" evidence="1">
    <location>
        <begin position="692"/>
        <end position="702"/>
    </location>
</feature>
<proteinExistence type="predicted"/>
<evidence type="ECO:0000256" key="1">
    <source>
        <dbReference type="SAM" id="MobiDB-lite"/>
    </source>
</evidence>
<keyword evidence="3" id="KW-1185">Reference proteome</keyword>
<feature type="region of interest" description="Disordered" evidence="1">
    <location>
        <begin position="456"/>
        <end position="847"/>
    </location>
</feature>